<comment type="caution">
    <text evidence="1">The sequence shown here is derived from an EMBL/GenBank/DDBJ whole genome shotgun (WGS) entry which is preliminary data.</text>
</comment>
<gene>
    <name evidence="1" type="ORF">T11_6301</name>
</gene>
<accession>A0A0V1HM91</accession>
<organism evidence="1 2">
    <name type="scientific">Trichinella zimbabwensis</name>
    <dbReference type="NCBI Taxonomy" id="268475"/>
    <lineage>
        <taxon>Eukaryota</taxon>
        <taxon>Metazoa</taxon>
        <taxon>Ecdysozoa</taxon>
        <taxon>Nematoda</taxon>
        <taxon>Enoplea</taxon>
        <taxon>Dorylaimia</taxon>
        <taxon>Trichinellida</taxon>
        <taxon>Trichinellidae</taxon>
        <taxon>Trichinella</taxon>
    </lineage>
</organism>
<dbReference type="Proteomes" id="UP000055024">
    <property type="component" value="Unassembled WGS sequence"/>
</dbReference>
<name>A0A0V1HM91_9BILA</name>
<reference evidence="1 2" key="1">
    <citation type="submission" date="2015-01" db="EMBL/GenBank/DDBJ databases">
        <title>Evolution of Trichinella species and genotypes.</title>
        <authorList>
            <person name="Korhonen P.K."/>
            <person name="Edoardo P."/>
            <person name="Giuseppe L.R."/>
            <person name="Gasser R.B."/>
        </authorList>
    </citation>
    <scope>NUCLEOTIDE SEQUENCE [LARGE SCALE GENOMIC DNA]</scope>
    <source>
        <strain evidence="1">ISS1029</strain>
    </source>
</reference>
<proteinExistence type="predicted"/>
<dbReference type="AlphaFoldDB" id="A0A0V1HM91"/>
<protein>
    <submittedName>
        <fullName evidence="1">Uncharacterized protein</fullName>
    </submittedName>
</protein>
<evidence type="ECO:0000313" key="2">
    <source>
        <dbReference type="Proteomes" id="UP000055024"/>
    </source>
</evidence>
<evidence type="ECO:0000313" key="1">
    <source>
        <dbReference type="EMBL" id="KRZ11300.1"/>
    </source>
</evidence>
<dbReference type="OrthoDB" id="10376036at2759"/>
<dbReference type="EMBL" id="JYDP01000051">
    <property type="protein sequence ID" value="KRZ11300.1"/>
    <property type="molecule type" value="Genomic_DNA"/>
</dbReference>
<sequence length="112" mass="12832">MSRIREAGTGEPTDIADALRGNQRAIAYKSSLYINLTTVFSCEENRQILYHTQSELVYGSPLRINYQSAAAMSCESLSVQVELLLPEWLNATQLKHDVEFFYCYFQPEDRLC</sequence>
<keyword evidence="2" id="KW-1185">Reference proteome</keyword>